<gene>
    <name evidence="2" type="ORF">TRIUR3_09485</name>
</gene>
<name>M7ZX61_TRIUA</name>
<feature type="region of interest" description="Disordered" evidence="1">
    <location>
        <begin position="1"/>
        <end position="62"/>
    </location>
</feature>
<sequence>MGGGRRRWGGECSEYGTGNLRGRGRAPAPRWMGGSGQRRPPTVTDGGERGRGEKRSWATGKRVGRITTPPSAFLEATLWLLQEITLREDGLREAGFQKLARSGWLHAGDGEAGSWRASERALKKEETTTNVDLFIKQWAAVLNKQFKLVVTGDQVRNHLKKWRKIWGRVVNLKNLKSRNDLLSIDVDDEENGEVNTSPYVGENSNPKGPSKKKAKVKEVDDDDLVITLKDGFKLVAEDLCKVQWCANGVVAQQYRLRLKMSSFLAKTVEQLFYANLPKMGRMKRIHLSQLQLLGNRSSVQQIIDELPSGGMRAWSGRLFSCSLIFLGGINNPNQASFRIQ</sequence>
<proteinExistence type="predicted"/>
<evidence type="ECO:0000256" key="1">
    <source>
        <dbReference type="SAM" id="MobiDB-lite"/>
    </source>
</evidence>
<dbReference type="EMBL" id="KD203565">
    <property type="protein sequence ID" value="EMS52719.1"/>
    <property type="molecule type" value="Genomic_DNA"/>
</dbReference>
<protein>
    <recommendedName>
        <fullName evidence="3">Myb/SANT-like domain-containing protein</fullName>
    </recommendedName>
</protein>
<organism evidence="2">
    <name type="scientific">Triticum urartu</name>
    <name type="common">Red wild einkorn</name>
    <name type="synonym">Crithodium urartu</name>
    <dbReference type="NCBI Taxonomy" id="4572"/>
    <lineage>
        <taxon>Eukaryota</taxon>
        <taxon>Viridiplantae</taxon>
        <taxon>Streptophyta</taxon>
        <taxon>Embryophyta</taxon>
        <taxon>Tracheophyta</taxon>
        <taxon>Spermatophyta</taxon>
        <taxon>Magnoliopsida</taxon>
        <taxon>Liliopsida</taxon>
        <taxon>Poales</taxon>
        <taxon>Poaceae</taxon>
        <taxon>BOP clade</taxon>
        <taxon>Pooideae</taxon>
        <taxon>Triticodae</taxon>
        <taxon>Triticeae</taxon>
        <taxon>Triticinae</taxon>
        <taxon>Triticum</taxon>
    </lineage>
</organism>
<reference evidence="2" key="1">
    <citation type="journal article" date="2013" name="Nature">
        <title>Draft genome of the wheat A-genome progenitor Triticum urartu.</title>
        <authorList>
            <person name="Ling H.Q."/>
            <person name="Zhao S."/>
            <person name="Liu D."/>
            <person name="Wang J."/>
            <person name="Sun H."/>
            <person name="Zhang C."/>
            <person name="Fan H."/>
            <person name="Li D."/>
            <person name="Dong L."/>
            <person name="Tao Y."/>
            <person name="Gao C."/>
            <person name="Wu H."/>
            <person name="Li Y."/>
            <person name="Cui Y."/>
            <person name="Guo X."/>
            <person name="Zheng S."/>
            <person name="Wang B."/>
            <person name="Yu K."/>
            <person name="Liang Q."/>
            <person name="Yang W."/>
            <person name="Lou X."/>
            <person name="Chen J."/>
            <person name="Feng M."/>
            <person name="Jian J."/>
            <person name="Zhang X."/>
            <person name="Luo G."/>
            <person name="Jiang Y."/>
            <person name="Liu J."/>
            <person name="Wang Z."/>
            <person name="Sha Y."/>
            <person name="Zhang B."/>
            <person name="Wu H."/>
            <person name="Tang D."/>
            <person name="Shen Q."/>
            <person name="Xue P."/>
            <person name="Zou S."/>
            <person name="Wang X."/>
            <person name="Liu X."/>
            <person name="Wang F."/>
            <person name="Yang Y."/>
            <person name="An X."/>
            <person name="Dong Z."/>
            <person name="Zhang K."/>
            <person name="Zhang X."/>
            <person name="Luo M.C."/>
            <person name="Dvorak J."/>
            <person name="Tong Y."/>
            <person name="Wang J."/>
            <person name="Yang H."/>
            <person name="Li Z."/>
            <person name="Wang D."/>
            <person name="Zhang A."/>
            <person name="Wang J."/>
        </authorList>
    </citation>
    <scope>NUCLEOTIDE SEQUENCE</scope>
</reference>
<evidence type="ECO:0000313" key="2">
    <source>
        <dbReference type="EMBL" id="EMS52719.1"/>
    </source>
</evidence>
<feature type="compositionally biased region" description="Basic and acidic residues" evidence="1">
    <location>
        <begin position="46"/>
        <end position="56"/>
    </location>
</feature>
<dbReference type="AlphaFoldDB" id="M7ZX61"/>
<feature type="compositionally biased region" description="Polar residues" evidence="1">
    <location>
        <begin position="193"/>
        <end position="207"/>
    </location>
</feature>
<accession>M7ZX61</accession>
<feature type="region of interest" description="Disordered" evidence="1">
    <location>
        <begin position="193"/>
        <end position="213"/>
    </location>
</feature>
<evidence type="ECO:0008006" key="3">
    <source>
        <dbReference type="Google" id="ProtNLM"/>
    </source>
</evidence>